<accession>A0A0C3QMW6</accession>
<reference evidence="2" key="2">
    <citation type="submission" date="2015-01" db="EMBL/GenBank/DDBJ databases">
        <title>Evolutionary Origins and Diversification of the Mycorrhizal Mutualists.</title>
        <authorList>
            <consortium name="DOE Joint Genome Institute"/>
            <consortium name="Mycorrhizal Genomics Consortium"/>
            <person name="Kohler A."/>
            <person name="Kuo A."/>
            <person name="Nagy L.G."/>
            <person name="Floudas D."/>
            <person name="Copeland A."/>
            <person name="Barry K.W."/>
            <person name="Cichocki N."/>
            <person name="Veneault-Fourrey C."/>
            <person name="LaButti K."/>
            <person name="Lindquist E.A."/>
            <person name="Lipzen A."/>
            <person name="Lundell T."/>
            <person name="Morin E."/>
            <person name="Murat C."/>
            <person name="Riley R."/>
            <person name="Ohm R."/>
            <person name="Sun H."/>
            <person name="Tunlid A."/>
            <person name="Henrissat B."/>
            <person name="Grigoriev I.V."/>
            <person name="Hibbett D.S."/>
            <person name="Martin F."/>
        </authorList>
    </citation>
    <scope>NUCLEOTIDE SEQUENCE [LARGE SCALE GENOMIC DNA]</scope>
    <source>
        <strain evidence="2">MUT 4182</strain>
    </source>
</reference>
<gene>
    <name evidence="1" type="ORF">M407DRAFT_128196</name>
</gene>
<keyword evidence="2" id="KW-1185">Reference proteome</keyword>
<sequence length="57" mass="6275">MTMLMEFTGMESRLQFSISQRTCLSENQCEGGPTGSTEFARLSSQPTTYRDATVCGT</sequence>
<dbReference type="HOGENOM" id="CLU_2998174_0_0_1"/>
<dbReference type="AlphaFoldDB" id="A0A0C3QMW6"/>
<protein>
    <submittedName>
        <fullName evidence="1">Uncharacterized protein</fullName>
    </submittedName>
</protein>
<organism evidence="1 2">
    <name type="scientific">Tulasnella calospora MUT 4182</name>
    <dbReference type="NCBI Taxonomy" id="1051891"/>
    <lineage>
        <taxon>Eukaryota</taxon>
        <taxon>Fungi</taxon>
        <taxon>Dikarya</taxon>
        <taxon>Basidiomycota</taxon>
        <taxon>Agaricomycotina</taxon>
        <taxon>Agaricomycetes</taxon>
        <taxon>Cantharellales</taxon>
        <taxon>Tulasnellaceae</taxon>
        <taxon>Tulasnella</taxon>
    </lineage>
</organism>
<evidence type="ECO:0000313" key="1">
    <source>
        <dbReference type="EMBL" id="KIO34415.1"/>
    </source>
</evidence>
<proteinExistence type="predicted"/>
<dbReference type="Proteomes" id="UP000054248">
    <property type="component" value="Unassembled WGS sequence"/>
</dbReference>
<evidence type="ECO:0000313" key="2">
    <source>
        <dbReference type="Proteomes" id="UP000054248"/>
    </source>
</evidence>
<dbReference type="EMBL" id="KN822943">
    <property type="protein sequence ID" value="KIO34415.1"/>
    <property type="molecule type" value="Genomic_DNA"/>
</dbReference>
<reference evidence="1 2" key="1">
    <citation type="submission" date="2014-04" db="EMBL/GenBank/DDBJ databases">
        <authorList>
            <consortium name="DOE Joint Genome Institute"/>
            <person name="Kuo A."/>
            <person name="Girlanda M."/>
            <person name="Perotto S."/>
            <person name="Kohler A."/>
            <person name="Nagy L.G."/>
            <person name="Floudas D."/>
            <person name="Copeland A."/>
            <person name="Barry K.W."/>
            <person name="Cichocki N."/>
            <person name="Veneault-Fourrey C."/>
            <person name="LaButti K."/>
            <person name="Lindquist E.A."/>
            <person name="Lipzen A."/>
            <person name="Lundell T."/>
            <person name="Morin E."/>
            <person name="Murat C."/>
            <person name="Sun H."/>
            <person name="Tunlid A."/>
            <person name="Henrissat B."/>
            <person name="Grigoriev I.V."/>
            <person name="Hibbett D.S."/>
            <person name="Martin F."/>
            <person name="Nordberg H.P."/>
            <person name="Cantor M.N."/>
            <person name="Hua S.X."/>
        </authorList>
    </citation>
    <scope>NUCLEOTIDE SEQUENCE [LARGE SCALE GENOMIC DNA]</scope>
    <source>
        <strain evidence="1 2">MUT 4182</strain>
    </source>
</reference>
<name>A0A0C3QMW6_9AGAM</name>